<feature type="compositionally biased region" description="Basic and acidic residues" evidence="6">
    <location>
        <begin position="1499"/>
        <end position="1509"/>
    </location>
</feature>
<evidence type="ECO:0000259" key="9">
    <source>
        <dbReference type="PROSITE" id="PS50829"/>
    </source>
</evidence>
<feature type="compositionally biased region" description="Polar residues" evidence="6">
    <location>
        <begin position="911"/>
        <end position="928"/>
    </location>
</feature>
<dbReference type="InterPro" id="IPR036128">
    <property type="entry name" value="Plus3-like_sf"/>
</dbReference>
<dbReference type="PROSITE" id="PS51925">
    <property type="entry name" value="SWIB_MDM2"/>
    <property type="match status" value="1"/>
</dbReference>
<dbReference type="InterPro" id="IPR019787">
    <property type="entry name" value="Znf_PHD-finger"/>
</dbReference>
<dbReference type="SUPFAM" id="SSF55277">
    <property type="entry name" value="GYF domain"/>
    <property type="match status" value="1"/>
</dbReference>
<dbReference type="Pfam" id="PF25980">
    <property type="entry name" value="NERD_plant"/>
    <property type="match status" value="1"/>
</dbReference>
<sequence>MDGGAGPGAEVLSPGEADWPPELRLPPPPPPAPAAAAPKEEEERPPPRHAEGGFDDQQFLGSIMGDAARPQQQQPQPQPAAPAAPVKRKRGRPPKNRDGARPPAAPAPVKPVKKKDEEVVCFICFDGGDLVVCDRRGCPKVYHPACIKRDESFFRARGKWDCGWHICSSCEKAVQYMCYTCTYSVCKGCIKQGKFFGVRGNKGFCDTCYGTILLIESKDDGAKVGVDFDDKNSWEYLFKLYWLDLKGKHLLTLEELISAKSHWSVPTTAGRREKEESSDDLYDANDDRDASFDISSRKRRRNNSSTKRGQKRKNDSSITARQCGISINSAGSLPNGSKSEGMSLPGVTEWASSELLEFIGHMRNGDSSYISQSDVQVLLLEYIKQNNLRDPRRKSQVICDSRLSNLFRKPRVGHYEMLKLLEMHYLVKETPTPNADSQRAVDSDSAEADTGGYNELMGTLGSNKRRKAHKKIERELTTNLEDYAAIDMHNINLIYLRRSLLEDLIDNDAAFSDKIAGSFVRIRISGLGNKQDMYRLVKVVGTPKVSERYCIGKKTTDYALEISNLDKKEVITMDTISNQDFTEEECKRLRQSMKFGLTTRLKVGDIYEKAKIFQSLRFKDWLENEKQRLSHLRDRASETGRRKQLRECVEKLQLLDTPEEKARMINEVPEVHVDPHMAPNYESAEEQDYKKAVDWTINRNEPDLGRKGAQSNSGENHMQKCLDGSTYMSSAPTEDVGHKSGGGSNINLNKTAEPALFGVVSNNTEPEQVWHYKDPKGTVQGPFTLLQLSKWVSYFPRDLRIWLTFESEENSLLLTEVLKKQQTDFVQPSAVPTSDKSIWAGTGQDRINSNLVANNSSSPVGYNAVYSYAPSRQFAEDSDTTKEDPKPLGATLPWRSLNDAHTLHGQVQHQVSHSSTILSSAGSYAQPSSHDERVPSERLGEWNSCQDNGGMWNSTIAPTNDGCKSNVEHHPNGCPTNPVEDRDSSSASVVSIQSGAPACLPQPGPSTTTSNFSKIEATTNQHKACRPDALNAPFDQLPEPKSGPVFSSKTQDIECEYPSPTPKLERKEPSMNQSGSTSVAPEDLATNTCVHSSISFVSEPSGQPASKIDSLHSLKERSCLEERHLRERETITQMKHLFEETTEKRNNKVVNPVSDAEGIAVSDVLESLTEQSCEKYIIHEAVPSENFVPASAEEEQPQCSSPIALSPWGEPNYYQGETVDSALWGVQDDSGNDMWSMPSPTPALQPSSGHGADGKDASCIIEEVIADQGNNIFVETLPTRGVKKMQQGNSSASTGHGEIEEVPEPSAASGPSLDGSTKASGWQPSGSSLEGSAKASGWRPPALLLEGVSNDSGSQPSCPSTQGSSKASGWQRSSSSPDGSRKALGWQRSSSSPDGSRKASGWQASALSTEGSAKAAWRRSSISPDGSRKASGWQRTGSFTQGSAKVDGRQRTSSSPEGTRKSSGLHWSGRESSKVNSASGASENRKSSSHQATTPTGRHSVEAPKRQGNGDKSTSVWDEALGNSREASKRQGNGDKNAGWGEALGSNRSWHSSSGNASRGRQGSHHHDRHSHGTEFRRSSSNHPRRYDHRHDHGSGGSSRSSRGQPQRGVCKYYENGHCYKGLKCQYLHR</sequence>
<dbReference type="Pfam" id="PF03126">
    <property type="entry name" value="Plus-3"/>
    <property type="match status" value="1"/>
</dbReference>
<dbReference type="STRING" id="4540.A0A3L6TPC7"/>
<feature type="compositionally biased region" description="Polar residues" evidence="6">
    <location>
        <begin position="1349"/>
        <end position="1378"/>
    </location>
</feature>
<evidence type="ECO:0000313" key="13">
    <source>
        <dbReference type="Proteomes" id="UP000275267"/>
    </source>
</evidence>
<dbReference type="SMART" id="SM00719">
    <property type="entry name" value="Plus3"/>
    <property type="match status" value="1"/>
</dbReference>
<dbReference type="InterPro" id="IPR035445">
    <property type="entry name" value="GYF-like_dom_sf"/>
</dbReference>
<evidence type="ECO:0000256" key="3">
    <source>
        <dbReference type="ARBA" id="ARBA00022833"/>
    </source>
</evidence>
<feature type="region of interest" description="Disordered" evidence="6">
    <location>
        <begin position="911"/>
        <end position="937"/>
    </location>
</feature>
<dbReference type="PROSITE" id="PS50103">
    <property type="entry name" value="ZF_C3H1"/>
    <property type="match status" value="1"/>
</dbReference>
<comment type="caution">
    <text evidence="12">The sequence shown here is derived from an EMBL/GenBank/DDBJ whole genome shotgun (WGS) entry which is preliminary data.</text>
</comment>
<dbReference type="SMART" id="SM00444">
    <property type="entry name" value="GYF"/>
    <property type="match status" value="1"/>
</dbReference>
<dbReference type="FunFam" id="3.30.40.10:FF:000303">
    <property type="entry name" value="Zinc finger CCCH domain-containing protein 19"/>
    <property type="match status" value="1"/>
</dbReference>
<dbReference type="InterPro" id="IPR011011">
    <property type="entry name" value="Znf_FYVE_PHD"/>
</dbReference>
<feature type="region of interest" description="Disordered" evidence="6">
    <location>
        <begin position="1282"/>
        <end position="1610"/>
    </location>
</feature>
<dbReference type="GO" id="GO:0008270">
    <property type="term" value="F:zinc ion binding"/>
    <property type="evidence" value="ECO:0007669"/>
    <property type="project" value="UniProtKB-KW"/>
</dbReference>
<feature type="compositionally biased region" description="Polar residues" evidence="6">
    <location>
        <begin position="1402"/>
        <end position="1411"/>
    </location>
</feature>
<dbReference type="Gene3D" id="1.10.245.10">
    <property type="entry name" value="SWIB/MDM2 domain"/>
    <property type="match status" value="1"/>
</dbReference>
<accession>A0A3L6TPC7</accession>
<dbReference type="InterPro" id="IPR036855">
    <property type="entry name" value="Znf_CCCH_sf"/>
</dbReference>
<keyword evidence="4" id="KW-0238">DNA-binding</keyword>
<dbReference type="Gene3D" id="3.30.40.10">
    <property type="entry name" value="Zinc/RING finger domain, C3HC4 (zinc finger)"/>
    <property type="match status" value="1"/>
</dbReference>
<dbReference type="GO" id="GO:0003677">
    <property type="term" value="F:DNA binding"/>
    <property type="evidence" value="ECO:0007669"/>
    <property type="project" value="UniProtKB-KW"/>
</dbReference>
<evidence type="ECO:0000259" key="8">
    <source>
        <dbReference type="PROSITE" id="PS50103"/>
    </source>
</evidence>
<dbReference type="InterPro" id="IPR019786">
    <property type="entry name" value="Zinc_finger_PHD-type_CS"/>
</dbReference>
<dbReference type="SMART" id="SM00249">
    <property type="entry name" value="PHD"/>
    <property type="match status" value="1"/>
</dbReference>
<evidence type="ECO:0000313" key="12">
    <source>
        <dbReference type="EMBL" id="RLN42022.1"/>
    </source>
</evidence>
<proteinExistence type="predicted"/>
<dbReference type="Pfam" id="PF02201">
    <property type="entry name" value="SWIB"/>
    <property type="match status" value="1"/>
</dbReference>
<feature type="domain" description="PHD-type" evidence="7">
    <location>
        <begin position="118"/>
        <end position="184"/>
    </location>
</feature>
<dbReference type="InterPro" id="IPR003169">
    <property type="entry name" value="GYF"/>
</dbReference>
<evidence type="ECO:0000256" key="4">
    <source>
        <dbReference type="ARBA" id="ARBA00023125"/>
    </source>
</evidence>
<dbReference type="PANTHER" id="PTHR46695:SF4">
    <property type="entry name" value="ZINC FINGER CCCH DOMAIN-CONTAINING PROTEIN 44"/>
    <property type="match status" value="1"/>
</dbReference>
<dbReference type="Gene3D" id="3.90.70.200">
    <property type="entry name" value="Plus-3 domain"/>
    <property type="match status" value="1"/>
</dbReference>
<dbReference type="InterPro" id="IPR000571">
    <property type="entry name" value="Znf_CCCH"/>
</dbReference>
<evidence type="ECO:0000256" key="5">
    <source>
        <dbReference type="PROSITE-ProRule" id="PRU00723"/>
    </source>
</evidence>
<dbReference type="PROSITE" id="PS50829">
    <property type="entry name" value="GYF"/>
    <property type="match status" value="1"/>
</dbReference>
<dbReference type="Gene3D" id="3.30.1490.40">
    <property type="match status" value="1"/>
</dbReference>
<keyword evidence="1 5" id="KW-0479">Metal-binding</keyword>
<keyword evidence="13" id="KW-1185">Reference proteome</keyword>
<feature type="domain" description="C3H1-type" evidence="8">
    <location>
        <begin position="1605"/>
        <end position="1630"/>
    </location>
</feature>
<name>A0A3L6TPC7_PANMI</name>
<evidence type="ECO:0000256" key="6">
    <source>
        <dbReference type="SAM" id="MobiDB-lite"/>
    </source>
</evidence>
<dbReference type="InterPro" id="IPR058668">
    <property type="entry name" value="NERD_dom"/>
</dbReference>
<dbReference type="CDD" id="cd10567">
    <property type="entry name" value="SWIB-MDM2_like"/>
    <property type="match status" value="1"/>
</dbReference>
<feature type="region of interest" description="Disordered" evidence="6">
    <location>
        <begin position="1058"/>
        <end position="1080"/>
    </location>
</feature>
<dbReference type="InterPro" id="IPR001965">
    <property type="entry name" value="Znf_PHD"/>
</dbReference>
<keyword evidence="2 5" id="KW-0863">Zinc-finger</keyword>
<dbReference type="Proteomes" id="UP000275267">
    <property type="component" value="Unassembled WGS sequence"/>
</dbReference>
<dbReference type="EMBL" id="PQIB02000001">
    <property type="protein sequence ID" value="RLN42022.1"/>
    <property type="molecule type" value="Genomic_DNA"/>
</dbReference>
<evidence type="ECO:0000256" key="1">
    <source>
        <dbReference type="ARBA" id="ARBA00022723"/>
    </source>
</evidence>
<dbReference type="PANTHER" id="PTHR46695">
    <property type="entry name" value="ZINC FINGER CCCH DOMAIN-CONTAINING PROTEIN 44-RELATED"/>
    <property type="match status" value="1"/>
</dbReference>
<keyword evidence="3 5" id="KW-0862">Zinc</keyword>
<dbReference type="InterPro" id="IPR036885">
    <property type="entry name" value="SWIB_MDM2_dom_sf"/>
</dbReference>
<feature type="compositionally biased region" description="Low complexity" evidence="6">
    <location>
        <begin position="985"/>
        <end position="994"/>
    </location>
</feature>
<feature type="region of interest" description="Disordered" evidence="6">
    <location>
        <begin position="1"/>
        <end position="111"/>
    </location>
</feature>
<dbReference type="SUPFAM" id="SSF159042">
    <property type="entry name" value="Plus3-like"/>
    <property type="match status" value="1"/>
</dbReference>
<feature type="compositionally biased region" description="Basic and acidic residues" evidence="6">
    <location>
        <begin position="38"/>
        <end position="52"/>
    </location>
</feature>
<feature type="compositionally biased region" description="Polar residues" evidence="6">
    <location>
        <begin position="1433"/>
        <end position="1443"/>
    </location>
</feature>
<feature type="region of interest" description="Disordered" evidence="6">
    <location>
        <begin position="267"/>
        <end position="318"/>
    </location>
</feature>
<dbReference type="InterPro" id="IPR004343">
    <property type="entry name" value="Plus-3_dom"/>
</dbReference>
<feature type="region of interest" description="Disordered" evidence="6">
    <location>
        <begin position="968"/>
        <end position="1012"/>
    </location>
</feature>
<reference evidence="13" key="1">
    <citation type="journal article" date="2019" name="Nat. Commun.">
        <title>The genome of broomcorn millet.</title>
        <authorList>
            <person name="Zou C."/>
            <person name="Miki D."/>
            <person name="Li D."/>
            <person name="Tang Q."/>
            <person name="Xiao L."/>
            <person name="Rajput S."/>
            <person name="Deng P."/>
            <person name="Jia W."/>
            <person name="Huang R."/>
            <person name="Zhang M."/>
            <person name="Sun Y."/>
            <person name="Hu J."/>
            <person name="Fu X."/>
            <person name="Schnable P.S."/>
            <person name="Li F."/>
            <person name="Zhang H."/>
            <person name="Feng B."/>
            <person name="Zhu X."/>
            <person name="Liu R."/>
            <person name="Schnable J.C."/>
            <person name="Zhu J.-K."/>
            <person name="Zhang H."/>
        </authorList>
    </citation>
    <scope>NUCLEOTIDE SEQUENCE [LARGE SCALE GENOMIC DNA]</scope>
</reference>
<dbReference type="InterPro" id="IPR013083">
    <property type="entry name" value="Znf_RING/FYVE/PHD"/>
</dbReference>
<feature type="region of interest" description="Disordered" evidence="6">
    <location>
        <begin position="1229"/>
        <end position="1255"/>
    </location>
</feature>
<dbReference type="CDD" id="cd15568">
    <property type="entry name" value="PHD5_NSD"/>
    <property type="match status" value="1"/>
</dbReference>
<feature type="domain" description="Plus3" evidence="10">
    <location>
        <begin position="485"/>
        <end position="618"/>
    </location>
</feature>
<evidence type="ECO:0000259" key="10">
    <source>
        <dbReference type="PROSITE" id="PS51360"/>
    </source>
</evidence>
<dbReference type="PROSITE" id="PS01359">
    <property type="entry name" value="ZF_PHD_1"/>
    <property type="match status" value="1"/>
</dbReference>
<dbReference type="InterPro" id="IPR003121">
    <property type="entry name" value="SWIB_MDM2_domain"/>
</dbReference>
<dbReference type="FunFam" id="3.90.70.200:FF:000002">
    <property type="entry name" value="Zinc finger CCCH domain-containing protein 19"/>
    <property type="match status" value="1"/>
</dbReference>
<organism evidence="12 13">
    <name type="scientific">Panicum miliaceum</name>
    <name type="common">Proso millet</name>
    <name type="synonym">Broomcorn millet</name>
    <dbReference type="NCBI Taxonomy" id="4540"/>
    <lineage>
        <taxon>Eukaryota</taxon>
        <taxon>Viridiplantae</taxon>
        <taxon>Streptophyta</taxon>
        <taxon>Embryophyta</taxon>
        <taxon>Tracheophyta</taxon>
        <taxon>Spermatophyta</taxon>
        <taxon>Magnoliopsida</taxon>
        <taxon>Liliopsida</taxon>
        <taxon>Poales</taxon>
        <taxon>Poaceae</taxon>
        <taxon>PACMAD clade</taxon>
        <taxon>Panicoideae</taxon>
        <taxon>Panicodae</taxon>
        <taxon>Paniceae</taxon>
        <taxon>Panicinae</taxon>
        <taxon>Panicum</taxon>
        <taxon>Panicum sect. Panicum</taxon>
    </lineage>
</organism>
<evidence type="ECO:0000259" key="7">
    <source>
        <dbReference type="PROSITE" id="PS50016"/>
    </source>
</evidence>
<dbReference type="PROSITE" id="PS51360">
    <property type="entry name" value="PLUS3"/>
    <property type="match status" value="1"/>
</dbReference>
<feature type="compositionally biased region" description="Pro residues" evidence="6">
    <location>
        <begin position="23"/>
        <end position="33"/>
    </location>
</feature>
<evidence type="ECO:0000256" key="2">
    <source>
        <dbReference type="ARBA" id="ARBA00022771"/>
    </source>
</evidence>
<feature type="compositionally biased region" description="Polar residues" evidence="6">
    <location>
        <begin position="1546"/>
        <end position="1561"/>
    </location>
</feature>
<feature type="compositionally biased region" description="Polar residues" evidence="6">
    <location>
        <begin position="1314"/>
        <end position="1330"/>
    </location>
</feature>
<feature type="zinc finger region" description="C3H1-type" evidence="5">
    <location>
        <begin position="1605"/>
        <end position="1630"/>
    </location>
</feature>
<protein>
    <submittedName>
        <fullName evidence="12">Zinc finger CCCH domain-containing protein 44-like isoform X2</fullName>
    </submittedName>
</protein>
<gene>
    <name evidence="12" type="ORF">C2845_PM01G37530</name>
</gene>
<dbReference type="PROSITE" id="PS50016">
    <property type="entry name" value="ZF_PHD_2"/>
    <property type="match status" value="1"/>
</dbReference>
<dbReference type="SUPFAM" id="SSF47592">
    <property type="entry name" value="SWIB/MDM2 domain"/>
    <property type="match status" value="1"/>
</dbReference>
<dbReference type="Pfam" id="PF02213">
    <property type="entry name" value="GYF"/>
    <property type="match status" value="1"/>
</dbReference>
<dbReference type="SUPFAM" id="SSF90229">
    <property type="entry name" value="CCCH zinc finger"/>
    <property type="match status" value="1"/>
</dbReference>
<feature type="domain" description="GYF" evidence="9">
    <location>
        <begin position="767"/>
        <end position="819"/>
    </location>
</feature>
<dbReference type="OrthoDB" id="6415790at2759"/>
<evidence type="ECO:0000259" key="11">
    <source>
        <dbReference type="PROSITE" id="PS51925"/>
    </source>
</evidence>
<feature type="domain" description="DM2" evidence="11">
    <location>
        <begin position="344"/>
        <end position="427"/>
    </location>
</feature>
<dbReference type="SUPFAM" id="SSF57903">
    <property type="entry name" value="FYVE/PHD zinc finger"/>
    <property type="match status" value="1"/>
</dbReference>
<feature type="compositionally biased region" description="Polar residues" evidence="6">
    <location>
        <begin position="1070"/>
        <end position="1080"/>
    </location>
</feature>